<protein>
    <submittedName>
        <fullName evidence="2">Uncharacterized protein</fullName>
    </submittedName>
</protein>
<organism evidence="2 3">
    <name type="scientific">Trapa natans</name>
    <name type="common">Water chestnut</name>
    <dbReference type="NCBI Taxonomy" id="22666"/>
    <lineage>
        <taxon>Eukaryota</taxon>
        <taxon>Viridiplantae</taxon>
        <taxon>Streptophyta</taxon>
        <taxon>Embryophyta</taxon>
        <taxon>Tracheophyta</taxon>
        <taxon>Spermatophyta</taxon>
        <taxon>Magnoliopsida</taxon>
        <taxon>eudicotyledons</taxon>
        <taxon>Gunneridae</taxon>
        <taxon>Pentapetalae</taxon>
        <taxon>rosids</taxon>
        <taxon>malvids</taxon>
        <taxon>Myrtales</taxon>
        <taxon>Lythraceae</taxon>
        <taxon>Trapa</taxon>
    </lineage>
</organism>
<comment type="caution">
    <text evidence="2">The sequence shown here is derived from an EMBL/GenBank/DDBJ whole genome shotgun (WGS) entry which is preliminary data.</text>
</comment>
<keyword evidence="3" id="KW-1185">Reference proteome</keyword>
<evidence type="ECO:0000313" key="3">
    <source>
        <dbReference type="Proteomes" id="UP001346149"/>
    </source>
</evidence>
<reference evidence="2 3" key="1">
    <citation type="journal article" date="2023" name="Hortic Res">
        <title>Pangenome of water caltrop reveals structural variations and asymmetric subgenome divergence after allopolyploidization.</title>
        <authorList>
            <person name="Zhang X."/>
            <person name="Chen Y."/>
            <person name="Wang L."/>
            <person name="Yuan Y."/>
            <person name="Fang M."/>
            <person name="Shi L."/>
            <person name="Lu R."/>
            <person name="Comes H.P."/>
            <person name="Ma Y."/>
            <person name="Chen Y."/>
            <person name="Huang G."/>
            <person name="Zhou Y."/>
            <person name="Zheng Z."/>
            <person name="Qiu Y."/>
        </authorList>
    </citation>
    <scope>NUCLEOTIDE SEQUENCE [LARGE SCALE GENOMIC DNA]</scope>
    <source>
        <strain evidence="2">F231</strain>
    </source>
</reference>
<feature type="region of interest" description="Disordered" evidence="1">
    <location>
        <begin position="1"/>
        <end position="47"/>
    </location>
</feature>
<evidence type="ECO:0000256" key="1">
    <source>
        <dbReference type="SAM" id="MobiDB-lite"/>
    </source>
</evidence>
<gene>
    <name evidence="2" type="ORF">SAY86_010371</name>
</gene>
<dbReference type="EMBL" id="JAXQNO010000012">
    <property type="protein sequence ID" value="KAK4786538.1"/>
    <property type="molecule type" value="Genomic_DNA"/>
</dbReference>
<sequence length="239" mass="27214">MQKKVKKTVEEEKGIFPSMIKNKEKRSEVHGKKIKARDPPEKGPSSSLKRWEPVFISELCDVIPNSCYYNRGDYDLNKNHGNPTNHHPELILNNLPHDWVIGVEGFFLMNVKNLGRYGVKKERGENNCTPSGVWPTIYIEVDHLQHGTFDTKSGQYEWVHKIFVPYIMLDGNPLADYIDLAEFCSLAFAQSLDAFSDQLLYPPRWYGRLVQCTTPATGPISAACSPQEEKLTWANTVEG</sequence>
<feature type="compositionally biased region" description="Basic and acidic residues" evidence="1">
    <location>
        <begin position="21"/>
        <end position="41"/>
    </location>
</feature>
<name>A0AAN7LEI4_TRANT</name>
<accession>A0AAN7LEI4</accession>
<dbReference type="AlphaFoldDB" id="A0AAN7LEI4"/>
<dbReference type="Proteomes" id="UP001346149">
    <property type="component" value="Unassembled WGS sequence"/>
</dbReference>
<proteinExistence type="predicted"/>
<evidence type="ECO:0000313" key="2">
    <source>
        <dbReference type="EMBL" id="KAK4786538.1"/>
    </source>
</evidence>